<feature type="domain" description="Ion transport" evidence="7">
    <location>
        <begin position="1036"/>
        <end position="1284"/>
    </location>
</feature>
<dbReference type="Pfam" id="PF00520">
    <property type="entry name" value="Ion_trans"/>
    <property type="match status" value="1"/>
</dbReference>
<evidence type="ECO:0000313" key="11">
    <source>
        <dbReference type="Proteomes" id="UP001152797"/>
    </source>
</evidence>
<evidence type="ECO:0000256" key="5">
    <source>
        <dbReference type="SAM" id="MobiDB-lite"/>
    </source>
</evidence>
<dbReference type="Proteomes" id="UP001152797">
    <property type="component" value="Unassembled WGS sequence"/>
</dbReference>
<dbReference type="SUPFAM" id="SSF56019">
    <property type="entry name" value="The spindle assembly checkpoint protein mad2"/>
    <property type="match status" value="1"/>
</dbReference>
<dbReference type="EMBL" id="CAMXCT030000030">
    <property type="protein sequence ID" value="CAL4760046.1"/>
    <property type="molecule type" value="Genomic_DNA"/>
</dbReference>
<keyword evidence="11" id="KW-1185">Reference proteome</keyword>
<evidence type="ECO:0000256" key="3">
    <source>
        <dbReference type="ARBA" id="ARBA00022989"/>
    </source>
</evidence>
<dbReference type="InterPro" id="IPR018490">
    <property type="entry name" value="cNMP-bd_dom_sf"/>
</dbReference>
<evidence type="ECO:0000256" key="1">
    <source>
        <dbReference type="ARBA" id="ARBA00004141"/>
    </source>
</evidence>
<feature type="transmembrane region" description="Helical" evidence="6">
    <location>
        <begin position="1173"/>
        <end position="1199"/>
    </location>
</feature>
<dbReference type="InterPro" id="IPR050818">
    <property type="entry name" value="KCNH_animal-type"/>
</dbReference>
<dbReference type="GO" id="GO:0042391">
    <property type="term" value="P:regulation of membrane potential"/>
    <property type="evidence" value="ECO:0007669"/>
    <property type="project" value="TreeGrafter"/>
</dbReference>
<proteinExistence type="predicted"/>
<evidence type="ECO:0000256" key="2">
    <source>
        <dbReference type="ARBA" id="ARBA00022692"/>
    </source>
</evidence>
<dbReference type="EMBL" id="CAMXCT010000030">
    <property type="protein sequence ID" value="CAI3972734.1"/>
    <property type="molecule type" value="Genomic_DNA"/>
</dbReference>
<feature type="compositionally biased region" description="Basic and acidic residues" evidence="5">
    <location>
        <begin position="920"/>
        <end position="930"/>
    </location>
</feature>
<dbReference type="GO" id="GO:0005886">
    <property type="term" value="C:plasma membrane"/>
    <property type="evidence" value="ECO:0007669"/>
    <property type="project" value="TreeGrafter"/>
</dbReference>
<keyword evidence="2 6" id="KW-0812">Transmembrane</keyword>
<comment type="subcellular location">
    <subcellularLocation>
        <location evidence="1">Membrane</location>
        <topology evidence="1">Multi-pass membrane protein</topology>
    </subcellularLocation>
</comment>
<sequence length="1526" mass="172189">MASPMVSLPAAPAVCTAAAPISEVAQCSLRRPRGMAVAKGSAMLFLLGVRSTIRRRAYRRPTALLMDGDGQGAREFRAAWKAVSHHQQLVYSGVFAAEDQLKRSDWQKFFRETGAEAVPLPCHGPEIASPVWQSSVRSVQRTAMGKAAVQFFQEGLQVALLPSEREGRPWSGSDVNMDVDFVALVKFLRQEGAEDLLMVLLEGPAFRCPESVALSKDFQRYGARVFWVEVKWFGFRTPLMRAVLQYGAAGRVEHIPKDEEQGPLADITALVQHLLDLGFMTSSRDAIAPAIARCWARNFASQPLTVWPAQYPLHALCDAFAGRSMDSWTFDSSQMAFVMPVGSKGRATKEVIAKYGTADCRSIFLGGGPFLLEDSEELCEEVLRRLGYLDDELNSDLEEAVALFCDGTANRMPPQITESTEVLVLFLQSVVFTVLKVHSLYAPQSFQRCRLRQLGDVWWSNSVQVEDYVTSLCESLAPAINRNRLKTVRLHVQADGRCQCYVVSFPAKLPSSLDVAEMRAVLARLEITFDEAPALPSTASGAAVATAPWRVSVETWPPELGERRQEALPVPRWHDATESRLRRWAPAEAPAEAEVLPLGAVRGMDGSMAISMHLEDAALRNIPDSDVLMVSSQDECRWCVAGGTSKHLQKEAMKPRGTKASKASLQSLRCALLSRKIYGSWRCAPNDNLLRINFTAKTLITSQEASKEEVYAAMQSYVTRAQIPSWRSYNGLVSCIQEDVNRNGWIWARGEKGQGQGLRLPLVQWIGDEENMESLVPGRVPAPWSRVAGQEFLAQVQALGLRSFLQQEGGLVQVKDFLPMDLAQDADLLRRRQEMLEMLKDLAQDEWYLSENQSSVDAEHRFWRYEGQKLDKVKSIMQALTQAMGRFSLLLEAHEGELWHLRKQNQELLAENQRLRRQLGEDVSEKDSEHVASPSASDVEGAAPCLLQSVGRVGGDAMQSKPAKGHGRVLELKPRWSMNYTRSKKGAAEQLVEEVYPASSRGMKQERSALFRFSSRVIRQSLKLRPLHPNGRLRLTWDVTSLMFLSYDVFYIPFTALDPPRSQVTDVIDWSILIFWSLDMILSNVTAFYHRGELVTSFSAISWQYLRTWFLLDLLVIVPDWFGQISAESMEGDSVRVVRSLLRSLRCLRLLRLLKLQKLLAMVYDLIDSEMTFIAFTCARLVFGIFVLTHFIACAWYYLGTSMAASGPSWTSSETGGEAAVQDRDLLYRYSTSLHWSLTQFTPASMEITARNTAERAFSIMVLFFSLLVFSSVIGQVTTSMMSLQNLQACAKKDFWRLRRFLRNRQVPPASRTRIIRYLESQVYKDRGHVQQKDIKILALLSEPLRNLLSWELHRRLLTKHRLFDVLQQCIEPMVVRLTSVALSVSALAEQDVPFCAGESAERCLFVVSGQFLYQPVQESQLQRELSGGEWLVEACLWTEWHHLGTMSTLQAGELCQLHPEKFADVMQMHVWPWDLCQRYASDFLELLNAQDVSRRSDMFWHPKLQDEVHIKNLCTPEIDWDDTAT</sequence>
<dbReference type="InterPro" id="IPR005821">
    <property type="entry name" value="Ion_trans_dom"/>
</dbReference>
<evidence type="ECO:0000259" key="7">
    <source>
        <dbReference type="Pfam" id="PF00520"/>
    </source>
</evidence>
<dbReference type="Gene3D" id="3.30.900.10">
    <property type="entry name" value="HORMA domain"/>
    <property type="match status" value="1"/>
</dbReference>
<reference evidence="9" key="2">
    <citation type="submission" date="2024-04" db="EMBL/GenBank/DDBJ databases">
        <authorList>
            <person name="Chen Y."/>
            <person name="Shah S."/>
            <person name="Dougan E. K."/>
            <person name="Thang M."/>
            <person name="Chan C."/>
        </authorList>
    </citation>
    <scope>NUCLEOTIDE SEQUENCE [LARGE SCALE GENOMIC DNA]</scope>
</reference>
<organism evidence="8">
    <name type="scientific">Cladocopium goreaui</name>
    <dbReference type="NCBI Taxonomy" id="2562237"/>
    <lineage>
        <taxon>Eukaryota</taxon>
        <taxon>Sar</taxon>
        <taxon>Alveolata</taxon>
        <taxon>Dinophyceae</taxon>
        <taxon>Suessiales</taxon>
        <taxon>Symbiodiniaceae</taxon>
        <taxon>Cladocopium</taxon>
    </lineage>
</organism>
<dbReference type="OrthoDB" id="421481at2759"/>
<feature type="transmembrane region" description="Helical" evidence="6">
    <location>
        <begin position="1257"/>
        <end position="1277"/>
    </location>
</feature>
<evidence type="ECO:0000256" key="4">
    <source>
        <dbReference type="ARBA" id="ARBA00023136"/>
    </source>
</evidence>
<dbReference type="PANTHER" id="PTHR10217:SF435">
    <property type="entry name" value="POTASSIUM VOLTAGE-GATED CHANNEL PROTEIN EAG"/>
    <property type="match status" value="1"/>
</dbReference>
<gene>
    <name evidence="8" type="ORF">C1SCF055_LOCUS1294</name>
</gene>
<evidence type="ECO:0000313" key="10">
    <source>
        <dbReference type="EMBL" id="CAL4760046.1"/>
    </source>
</evidence>
<evidence type="ECO:0000313" key="9">
    <source>
        <dbReference type="EMBL" id="CAL1126109.1"/>
    </source>
</evidence>
<accession>A0A9P1BG67</accession>
<dbReference type="PANTHER" id="PTHR10217">
    <property type="entry name" value="VOLTAGE AND LIGAND GATED POTASSIUM CHANNEL"/>
    <property type="match status" value="1"/>
</dbReference>
<protein>
    <submittedName>
        <fullName evidence="10">Potassium voltage-gated channel protein eag (Ether-a-go-go protein)</fullName>
    </submittedName>
</protein>
<dbReference type="GO" id="GO:0005249">
    <property type="term" value="F:voltage-gated potassium channel activity"/>
    <property type="evidence" value="ECO:0007669"/>
    <property type="project" value="TreeGrafter"/>
</dbReference>
<comment type="caution">
    <text evidence="8">The sequence shown here is derived from an EMBL/GenBank/DDBJ whole genome shotgun (WGS) entry which is preliminary data.</text>
</comment>
<evidence type="ECO:0000313" key="8">
    <source>
        <dbReference type="EMBL" id="CAI3972734.1"/>
    </source>
</evidence>
<dbReference type="EMBL" id="CAMXCT020000030">
    <property type="protein sequence ID" value="CAL1126109.1"/>
    <property type="molecule type" value="Genomic_DNA"/>
</dbReference>
<dbReference type="InterPro" id="IPR036570">
    <property type="entry name" value="HORMA_dom_sf"/>
</dbReference>
<dbReference type="SUPFAM" id="SSF81324">
    <property type="entry name" value="Voltage-gated potassium channels"/>
    <property type="match status" value="1"/>
</dbReference>
<name>A0A9P1BG67_9DINO</name>
<evidence type="ECO:0000256" key="6">
    <source>
        <dbReference type="SAM" id="Phobius"/>
    </source>
</evidence>
<reference evidence="8" key="1">
    <citation type="submission" date="2022-10" db="EMBL/GenBank/DDBJ databases">
        <authorList>
            <person name="Chen Y."/>
            <person name="Dougan E. K."/>
            <person name="Chan C."/>
            <person name="Rhodes N."/>
            <person name="Thang M."/>
        </authorList>
    </citation>
    <scope>NUCLEOTIDE SEQUENCE</scope>
</reference>
<dbReference type="SUPFAM" id="SSF51206">
    <property type="entry name" value="cAMP-binding domain-like"/>
    <property type="match status" value="1"/>
</dbReference>
<feature type="region of interest" description="Disordered" evidence="5">
    <location>
        <begin position="920"/>
        <end position="939"/>
    </location>
</feature>
<dbReference type="Gene3D" id="1.10.287.70">
    <property type="match status" value="1"/>
</dbReference>
<keyword evidence="3 6" id="KW-1133">Transmembrane helix</keyword>
<keyword evidence="4 6" id="KW-0472">Membrane</keyword>